<dbReference type="EMBL" id="CP137852">
    <property type="protein sequence ID" value="WPB84443.1"/>
    <property type="molecule type" value="Genomic_DNA"/>
</dbReference>
<dbReference type="Proteomes" id="UP001305521">
    <property type="component" value="Chromosome"/>
</dbReference>
<reference evidence="1 2" key="1">
    <citation type="submission" date="2023-11" db="EMBL/GenBank/DDBJ databases">
        <title>Arctic aerobic anoxygenic photoheterotroph Sediminicoccus rosea KRV36 adapts its photosynthesis to long days of polar summer.</title>
        <authorList>
            <person name="Tomasch J."/>
            <person name="Kopejtka K."/>
            <person name="Bily T."/>
            <person name="Gardiner A.T."/>
            <person name="Gardian Z."/>
            <person name="Shivaramu S."/>
            <person name="Koblizek M."/>
            <person name="Engelhardt F."/>
            <person name="Kaftan D."/>
        </authorList>
    </citation>
    <scope>NUCLEOTIDE SEQUENCE [LARGE SCALE GENOMIC DNA]</scope>
    <source>
        <strain evidence="1 2">R-30</strain>
    </source>
</reference>
<evidence type="ECO:0000313" key="1">
    <source>
        <dbReference type="EMBL" id="WPB84443.1"/>
    </source>
</evidence>
<accession>A0ABZ0PGG5</accession>
<sequence>MTFFSSGVIGFGADAATAADAIPNPFFFQTKTSMQTRAGAEGRPARQCRQKDRMVVAETLRWIKLRVRARNVIHCIAAMQKLTPIQ</sequence>
<gene>
    <name evidence="1" type="ORF">R9Z33_20400</name>
</gene>
<proteinExistence type="predicted"/>
<keyword evidence="2" id="KW-1185">Reference proteome</keyword>
<evidence type="ECO:0008006" key="3">
    <source>
        <dbReference type="Google" id="ProtNLM"/>
    </source>
</evidence>
<name>A0ABZ0PGG5_9PROT</name>
<organism evidence="1 2">
    <name type="scientific">Sediminicoccus rosea</name>
    <dbReference type="NCBI Taxonomy" id="1225128"/>
    <lineage>
        <taxon>Bacteria</taxon>
        <taxon>Pseudomonadati</taxon>
        <taxon>Pseudomonadota</taxon>
        <taxon>Alphaproteobacteria</taxon>
        <taxon>Acetobacterales</taxon>
        <taxon>Roseomonadaceae</taxon>
        <taxon>Sediminicoccus</taxon>
    </lineage>
</organism>
<protein>
    <recommendedName>
        <fullName evidence="3">Secreted protein</fullName>
    </recommendedName>
</protein>
<evidence type="ECO:0000313" key="2">
    <source>
        <dbReference type="Proteomes" id="UP001305521"/>
    </source>
</evidence>
<dbReference type="RefSeq" id="WP_318648404.1">
    <property type="nucleotide sequence ID" value="NZ_CP137852.1"/>
</dbReference>